<dbReference type="PROSITE" id="PS00080">
    <property type="entry name" value="MULTICOPPER_OXIDASE2"/>
    <property type="match status" value="1"/>
</dbReference>
<keyword evidence="3 8" id="KW-0732">Signal</keyword>
<evidence type="ECO:0000256" key="2">
    <source>
        <dbReference type="ARBA" id="ARBA00022723"/>
    </source>
</evidence>
<dbReference type="InterPro" id="IPR045087">
    <property type="entry name" value="Cu-oxidase_fam"/>
</dbReference>
<dbReference type="GeneID" id="85360106"/>
<keyword evidence="2" id="KW-0479">Metal-binding</keyword>
<keyword evidence="5" id="KW-0186">Copper</keyword>
<dbReference type="GO" id="GO:0016491">
    <property type="term" value="F:oxidoreductase activity"/>
    <property type="evidence" value="ECO:0007669"/>
    <property type="project" value="UniProtKB-KW"/>
</dbReference>
<protein>
    <submittedName>
        <fullName evidence="12">Cupredoxin</fullName>
    </submittedName>
</protein>
<dbReference type="InterPro" id="IPR008972">
    <property type="entry name" value="Cupredoxin"/>
</dbReference>
<feature type="domain" description="Plastocyanin-like" evidence="11">
    <location>
        <begin position="76"/>
        <end position="190"/>
    </location>
</feature>
<organism evidence="12 13">
    <name type="scientific">Armillaria tabescens</name>
    <name type="common">Ringless honey mushroom</name>
    <name type="synonym">Agaricus tabescens</name>
    <dbReference type="NCBI Taxonomy" id="1929756"/>
    <lineage>
        <taxon>Eukaryota</taxon>
        <taxon>Fungi</taxon>
        <taxon>Dikarya</taxon>
        <taxon>Basidiomycota</taxon>
        <taxon>Agaricomycotina</taxon>
        <taxon>Agaricomycetes</taxon>
        <taxon>Agaricomycetidae</taxon>
        <taxon>Agaricales</taxon>
        <taxon>Marasmiineae</taxon>
        <taxon>Physalacriaceae</taxon>
        <taxon>Desarmillaria</taxon>
    </lineage>
</organism>
<keyword evidence="7" id="KW-0325">Glycoprotein</keyword>
<proteinExistence type="inferred from homology"/>
<evidence type="ECO:0000313" key="12">
    <source>
        <dbReference type="EMBL" id="KAK0467199.1"/>
    </source>
</evidence>
<feature type="signal peptide" evidence="8">
    <location>
        <begin position="1"/>
        <end position="24"/>
    </location>
</feature>
<evidence type="ECO:0000256" key="3">
    <source>
        <dbReference type="ARBA" id="ARBA00022729"/>
    </source>
</evidence>
<name>A0AA39NK78_ARMTA</name>
<evidence type="ECO:0000259" key="11">
    <source>
        <dbReference type="Pfam" id="PF07732"/>
    </source>
</evidence>
<sequence length="683" mass="74351">MKSYSSIPFHLLSFFSLFLTLSLALPHDAHQYGSRTSVARSAELDVHAGVGKTLGLTYHIGGGKNGANLVHYVLEISEGYANPDGAKERMVYLLNGKFPADPLTIDEGDEVEFVVINNTTETLTMHFHGIEQKGTPWSDGVPGVTQPIIQPGNNFTHCWNATQHGFYFIHSHSKSQQDDGMAMTLYIRPDRKRERPFRQISEDPLDLFQMYAAEHHAESIMIMDWRHFPEYEIGEIWKEANIEPLCVQSILINGKGSSVCPSADELAAIGTARGNGDLTAQGCLYLNNSITNPPAEGFAFEANAALVPDELWLTCASEGVDNPLYTLNVDNHNTSWVMLNLVNNGGLWEEVFSIDEHPMYIIAVEGEYVNTTTPVSAVSLHSGVRVQALVKLTGTPGEAYTIRVAANVAPQVKTGYGILQYASPDPSATPTLVKPAAGYPALPTSTAYIDYSSAALTTATGAECNATIFDYTSDQAAPYVADPPPSNDQVAHTFFLNMKRPNATIWTANGTGLQTGVYENGDPLIWDSVWRGVLEAATENVGPYAGSSLVLADSVYVVPEVGSVVDLIFIVHGANPAHPIHKHFNRFWVMGHGTGSFNWTTVAEAAEAIPEHFNFVNPPKRDGYNTIPSTPEGSWLALRYVVQNPGPQTVHCHISQHAAGGMVAVILQAMEQLELPEKYAKPS</sequence>
<dbReference type="Pfam" id="PF07731">
    <property type="entry name" value="Cu-oxidase_2"/>
    <property type="match status" value="1"/>
</dbReference>
<feature type="domain" description="Plastocyanin-like" evidence="9">
    <location>
        <begin position="242"/>
        <end position="422"/>
    </location>
</feature>
<dbReference type="Proteomes" id="UP001175211">
    <property type="component" value="Unassembled WGS sequence"/>
</dbReference>
<evidence type="ECO:0000259" key="10">
    <source>
        <dbReference type="Pfam" id="PF07731"/>
    </source>
</evidence>
<dbReference type="CDD" id="cd13898">
    <property type="entry name" value="CuRO_3_Abr2_like"/>
    <property type="match status" value="1"/>
</dbReference>
<dbReference type="PANTHER" id="PTHR11709:SF488">
    <property type="entry name" value="LACCASE-RELATED"/>
    <property type="match status" value="1"/>
</dbReference>
<accession>A0AA39NK78</accession>
<comment type="similarity">
    <text evidence="1">Belongs to the multicopper oxidase family.</text>
</comment>
<dbReference type="CDD" id="cd13850">
    <property type="entry name" value="CuRO_1_Abr2_like"/>
    <property type="match status" value="1"/>
</dbReference>
<dbReference type="PANTHER" id="PTHR11709">
    <property type="entry name" value="MULTI-COPPER OXIDASE"/>
    <property type="match status" value="1"/>
</dbReference>
<reference evidence="12" key="1">
    <citation type="submission" date="2023-06" db="EMBL/GenBank/DDBJ databases">
        <authorList>
            <consortium name="Lawrence Berkeley National Laboratory"/>
            <person name="Ahrendt S."/>
            <person name="Sahu N."/>
            <person name="Indic B."/>
            <person name="Wong-Bajracharya J."/>
            <person name="Merenyi Z."/>
            <person name="Ke H.-M."/>
            <person name="Monk M."/>
            <person name="Kocsube S."/>
            <person name="Drula E."/>
            <person name="Lipzen A."/>
            <person name="Balint B."/>
            <person name="Henrissat B."/>
            <person name="Andreopoulos B."/>
            <person name="Martin F.M."/>
            <person name="Harder C.B."/>
            <person name="Rigling D."/>
            <person name="Ford K.L."/>
            <person name="Foster G.D."/>
            <person name="Pangilinan J."/>
            <person name="Papanicolaou A."/>
            <person name="Barry K."/>
            <person name="LaButti K."/>
            <person name="Viragh M."/>
            <person name="Koriabine M."/>
            <person name="Yan M."/>
            <person name="Riley R."/>
            <person name="Champramary S."/>
            <person name="Plett K.L."/>
            <person name="Tsai I.J."/>
            <person name="Slot J."/>
            <person name="Sipos G."/>
            <person name="Plett J."/>
            <person name="Nagy L.G."/>
            <person name="Grigoriev I.V."/>
        </authorList>
    </citation>
    <scope>NUCLEOTIDE SEQUENCE</scope>
    <source>
        <strain evidence="12">CCBAS 213</strain>
    </source>
</reference>
<dbReference type="InterPro" id="IPR011707">
    <property type="entry name" value="Cu-oxidase-like_N"/>
</dbReference>
<evidence type="ECO:0000256" key="7">
    <source>
        <dbReference type="ARBA" id="ARBA00023180"/>
    </source>
</evidence>
<dbReference type="InterPro" id="IPR001117">
    <property type="entry name" value="Cu-oxidase_2nd"/>
</dbReference>
<evidence type="ECO:0000256" key="4">
    <source>
        <dbReference type="ARBA" id="ARBA00023002"/>
    </source>
</evidence>
<comment type="caution">
    <text evidence="12">The sequence shown here is derived from an EMBL/GenBank/DDBJ whole genome shotgun (WGS) entry which is preliminary data.</text>
</comment>
<evidence type="ECO:0000256" key="5">
    <source>
        <dbReference type="ARBA" id="ARBA00023008"/>
    </source>
</evidence>
<dbReference type="GO" id="GO:0005507">
    <property type="term" value="F:copper ion binding"/>
    <property type="evidence" value="ECO:0007669"/>
    <property type="project" value="InterPro"/>
</dbReference>
<dbReference type="InterPro" id="IPR011706">
    <property type="entry name" value="Cu-oxidase_C"/>
</dbReference>
<gene>
    <name evidence="12" type="ORF">EV420DRAFT_1636227</name>
</gene>
<dbReference type="Gene3D" id="2.60.40.420">
    <property type="entry name" value="Cupredoxins - blue copper proteins"/>
    <property type="match status" value="3"/>
</dbReference>
<evidence type="ECO:0000259" key="9">
    <source>
        <dbReference type="Pfam" id="PF00394"/>
    </source>
</evidence>
<dbReference type="InterPro" id="IPR002355">
    <property type="entry name" value="Cu_oxidase_Cu_BS"/>
</dbReference>
<keyword evidence="4" id="KW-0560">Oxidoreductase</keyword>
<dbReference type="Pfam" id="PF00394">
    <property type="entry name" value="Cu-oxidase"/>
    <property type="match status" value="1"/>
</dbReference>
<evidence type="ECO:0000256" key="6">
    <source>
        <dbReference type="ARBA" id="ARBA00023157"/>
    </source>
</evidence>
<evidence type="ECO:0000256" key="8">
    <source>
        <dbReference type="SAM" id="SignalP"/>
    </source>
</evidence>
<feature type="domain" description="Plastocyanin-like" evidence="10">
    <location>
        <begin position="552"/>
        <end position="668"/>
    </location>
</feature>
<feature type="chain" id="PRO_5041366653" evidence="8">
    <location>
        <begin position="25"/>
        <end position="683"/>
    </location>
</feature>
<keyword evidence="6" id="KW-1015">Disulfide bond</keyword>
<dbReference type="RefSeq" id="XP_060337791.1">
    <property type="nucleotide sequence ID" value="XM_060476558.1"/>
</dbReference>
<dbReference type="AlphaFoldDB" id="A0AA39NK78"/>
<keyword evidence="13" id="KW-1185">Reference proteome</keyword>
<evidence type="ECO:0000256" key="1">
    <source>
        <dbReference type="ARBA" id="ARBA00010609"/>
    </source>
</evidence>
<evidence type="ECO:0000313" key="13">
    <source>
        <dbReference type="Proteomes" id="UP001175211"/>
    </source>
</evidence>
<dbReference type="Pfam" id="PF07732">
    <property type="entry name" value="Cu-oxidase_3"/>
    <property type="match status" value="1"/>
</dbReference>
<dbReference type="SUPFAM" id="SSF49503">
    <property type="entry name" value="Cupredoxins"/>
    <property type="match status" value="3"/>
</dbReference>
<dbReference type="EMBL" id="JAUEPS010000003">
    <property type="protein sequence ID" value="KAK0467199.1"/>
    <property type="molecule type" value="Genomic_DNA"/>
</dbReference>